<protein>
    <submittedName>
        <fullName evidence="2">ImmA/IrrE family metallo-endopeptidase</fullName>
    </submittedName>
</protein>
<accession>A0ABT4UPB6</accession>
<name>A0ABT4UPB6_9BACT</name>
<dbReference type="Proteomes" id="UP001210231">
    <property type="component" value="Unassembled WGS sequence"/>
</dbReference>
<proteinExistence type="predicted"/>
<evidence type="ECO:0000259" key="1">
    <source>
        <dbReference type="Pfam" id="PF06114"/>
    </source>
</evidence>
<sequence length="175" mass="20442">MSITTKVKNETKNFISNYITPNKNGYAIDIEKITKDLGINLVQYMFDEDISGVLVTKDKISTIGVNQAHSEVRRRFTIAHELGHYILHRNEGNMFMDKILFRKSTDYKEKDLKLEIEANYFAANVLMPEEDIFEYITENNIDFHEDDEVRQLAKVFKVSSWAMTYRLINLGLVYS</sequence>
<dbReference type="InterPro" id="IPR010359">
    <property type="entry name" value="IrrE_HExxH"/>
</dbReference>
<keyword evidence="3" id="KW-1185">Reference proteome</keyword>
<dbReference type="EMBL" id="JAQGEF010000039">
    <property type="protein sequence ID" value="MDA3616684.1"/>
    <property type="molecule type" value="Genomic_DNA"/>
</dbReference>
<organism evidence="2 3">
    <name type="scientific">Polluticaenibacter yanchengensis</name>
    <dbReference type="NCBI Taxonomy" id="3014562"/>
    <lineage>
        <taxon>Bacteria</taxon>
        <taxon>Pseudomonadati</taxon>
        <taxon>Bacteroidota</taxon>
        <taxon>Chitinophagia</taxon>
        <taxon>Chitinophagales</taxon>
        <taxon>Chitinophagaceae</taxon>
        <taxon>Polluticaenibacter</taxon>
    </lineage>
</organism>
<dbReference type="Gene3D" id="1.10.10.2910">
    <property type="match status" value="1"/>
</dbReference>
<gene>
    <name evidence="2" type="ORF">O3P16_17870</name>
</gene>
<dbReference type="PANTHER" id="PTHR43236:SF2">
    <property type="entry name" value="BLL0069 PROTEIN"/>
    <property type="match status" value="1"/>
</dbReference>
<dbReference type="InterPro" id="IPR052345">
    <property type="entry name" value="Rad_response_metalloprotease"/>
</dbReference>
<feature type="domain" description="IrrE N-terminal-like" evidence="1">
    <location>
        <begin position="36"/>
        <end position="167"/>
    </location>
</feature>
<reference evidence="2 3" key="1">
    <citation type="submission" date="2022-12" db="EMBL/GenBank/DDBJ databases">
        <title>Chitinophagaceae gen. sp. nov., a new member of the family Chitinophagaceae, isolated from soil in a chemical factory.</title>
        <authorList>
            <person name="Ke Z."/>
        </authorList>
    </citation>
    <scope>NUCLEOTIDE SEQUENCE [LARGE SCALE GENOMIC DNA]</scope>
    <source>
        <strain evidence="2 3">LY-5</strain>
    </source>
</reference>
<dbReference type="RefSeq" id="WP_407033015.1">
    <property type="nucleotide sequence ID" value="NZ_JAQGEF010000039.1"/>
</dbReference>
<evidence type="ECO:0000313" key="2">
    <source>
        <dbReference type="EMBL" id="MDA3616684.1"/>
    </source>
</evidence>
<dbReference type="Pfam" id="PF06114">
    <property type="entry name" value="Peptidase_M78"/>
    <property type="match status" value="1"/>
</dbReference>
<comment type="caution">
    <text evidence="2">The sequence shown here is derived from an EMBL/GenBank/DDBJ whole genome shotgun (WGS) entry which is preliminary data.</text>
</comment>
<evidence type="ECO:0000313" key="3">
    <source>
        <dbReference type="Proteomes" id="UP001210231"/>
    </source>
</evidence>
<dbReference type="PANTHER" id="PTHR43236">
    <property type="entry name" value="ANTITOXIN HIGA1"/>
    <property type="match status" value="1"/>
</dbReference>